<dbReference type="RefSeq" id="WP_167978414.1">
    <property type="nucleotide sequence ID" value="NZ_VSRL01000195.1"/>
</dbReference>
<evidence type="ECO:0000313" key="4">
    <source>
        <dbReference type="EMBL" id="NKE61768.1"/>
    </source>
</evidence>
<feature type="domain" description="DUF7341" evidence="3">
    <location>
        <begin position="17"/>
        <end position="103"/>
    </location>
</feature>
<feature type="region of interest" description="Disordered" evidence="1">
    <location>
        <begin position="1"/>
        <end position="27"/>
    </location>
</feature>
<comment type="caution">
    <text evidence="4">The sequence shown here is derived from an EMBL/GenBank/DDBJ whole genome shotgun (WGS) entry which is preliminary data.</text>
</comment>
<dbReference type="Proteomes" id="UP001515943">
    <property type="component" value="Unassembled WGS sequence"/>
</dbReference>
<dbReference type="EMBL" id="VSRL01000195">
    <property type="protein sequence ID" value="NKE61768.1"/>
    <property type="molecule type" value="Genomic_DNA"/>
</dbReference>
<dbReference type="Pfam" id="PF24029">
    <property type="entry name" value="DUF7340"/>
    <property type="match status" value="1"/>
</dbReference>
<protein>
    <submittedName>
        <fullName evidence="4">Uncharacterized protein</fullName>
    </submittedName>
</protein>
<dbReference type="InterPro" id="IPR055764">
    <property type="entry name" value="DUF7340"/>
</dbReference>
<reference evidence="4 5" key="1">
    <citation type="submission" date="2019-08" db="EMBL/GenBank/DDBJ databases">
        <title>Lentzea from Indian Himalayas.</title>
        <authorList>
            <person name="Mandal S."/>
            <person name="Mallick Gupta A."/>
            <person name="Maiti P.K."/>
            <person name="Sarkar J."/>
            <person name="Mandal S."/>
        </authorList>
    </citation>
    <scope>NUCLEOTIDE SEQUENCE [LARGE SCALE GENOMIC DNA]</scope>
    <source>
        <strain evidence="4 5">PSKA42</strain>
    </source>
</reference>
<dbReference type="Pfam" id="PF24030">
    <property type="entry name" value="DUF7341"/>
    <property type="match status" value="1"/>
</dbReference>
<keyword evidence="5" id="KW-1185">Reference proteome</keyword>
<accession>A0ABX1FTI4</accession>
<evidence type="ECO:0000259" key="2">
    <source>
        <dbReference type="Pfam" id="PF24029"/>
    </source>
</evidence>
<organism evidence="4 5">
    <name type="scientific">Lentzea indica</name>
    <dbReference type="NCBI Taxonomy" id="2604800"/>
    <lineage>
        <taxon>Bacteria</taxon>
        <taxon>Bacillati</taxon>
        <taxon>Actinomycetota</taxon>
        <taxon>Actinomycetes</taxon>
        <taxon>Pseudonocardiales</taxon>
        <taxon>Pseudonocardiaceae</taxon>
        <taxon>Lentzea</taxon>
    </lineage>
</organism>
<dbReference type="InterPro" id="IPR055765">
    <property type="entry name" value="DUF7341"/>
</dbReference>
<gene>
    <name evidence="4" type="ORF">FXN61_35420</name>
</gene>
<feature type="domain" description="DUF7340" evidence="2">
    <location>
        <begin position="108"/>
        <end position="172"/>
    </location>
</feature>
<evidence type="ECO:0000256" key="1">
    <source>
        <dbReference type="SAM" id="MobiDB-lite"/>
    </source>
</evidence>
<sequence>MGRDPAAARPGRRGRAPRQRTHRQDRARLAPAASLAPLALVAEIRGVVRQACHGHDHEQYEELGKRLRLWVLHAEEWQYEAFDYLAWAADRAAEWVREARLMLDPPPRFPLHGRACPMCRATAVQVWSEEENDYLRRPALSVDPERVEVVCADCGAAWGMDVWGQLAAAIEQQRQETLAVTGVTSETS</sequence>
<feature type="compositionally biased region" description="Basic residues" evidence="1">
    <location>
        <begin position="10"/>
        <end position="21"/>
    </location>
</feature>
<evidence type="ECO:0000313" key="5">
    <source>
        <dbReference type="Proteomes" id="UP001515943"/>
    </source>
</evidence>
<proteinExistence type="predicted"/>
<evidence type="ECO:0000259" key="3">
    <source>
        <dbReference type="Pfam" id="PF24030"/>
    </source>
</evidence>
<name>A0ABX1FTI4_9PSEU</name>